<organism evidence="2 3">
    <name type="scientific">Niabella ginsenosidivorans</name>
    <dbReference type="NCBI Taxonomy" id="1176587"/>
    <lineage>
        <taxon>Bacteria</taxon>
        <taxon>Pseudomonadati</taxon>
        <taxon>Bacteroidota</taxon>
        <taxon>Chitinophagia</taxon>
        <taxon>Chitinophagales</taxon>
        <taxon>Chitinophagaceae</taxon>
        <taxon>Niabella</taxon>
    </lineage>
</organism>
<accession>A0A1A9I7G9</accession>
<feature type="transmembrane region" description="Helical" evidence="1">
    <location>
        <begin position="269"/>
        <end position="287"/>
    </location>
</feature>
<dbReference type="RefSeq" id="WP_067759121.1">
    <property type="nucleotide sequence ID" value="NZ_CP015772.1"/>
</dbReference>
<feature type="transmembrane region" description="Helical" evidence="1">
    <location>
        <begin position="299"/>
        <end position="320"/>
    </location>
</feature>
<feature type="transmembrane region" description="Helical" evidence="1">
    <location>
        <begin position="134"/>
        <end position="154"/>
    </location>
</feature>
<dbReference type="OrthoDB" id="627992at2"/>
<dbReference type="KEGG" id="nia:A8C56_17920"/>
<feature type="transmembrane region" description="Helical" evidence="1">
    <location>
        <begin position="58"/>
        <end position="85"/>
    </location>
</feature>
<keyword evidence="3" id="KW-1185">Reference proteome</keyword>
<dbReference type="Proteomes" id="UP000077667">
    <property type="component" value="Chromosome"/>
</dbReference>
<gene>
    <name evidence="2" type="ORF">A8C56_17920</name>
</gene>
<dbReference type="InterPro" id="IPR025291">
    <property type="entry name" value="DUF4153"/>
</dbReference>
<evidence type="ECO:0000256" key="1">
    <source>
        <dbReference type="SAM" id="Phobius"/>
    </source>
</evidence>
<dbReference type="EMBL" id="CP015772">
    <property type="protein sequence ID" value="ANH82602.1"/>
    <property type="molecule type" value="Genomic_DNA"/>
</dbReference>
<protein>
    <submittedName>
        <fullName evidence="2">Uncharacterized protein</fullName>
    </submittedName>
</protein>
<reference evidence="2 3" key="1">
    <citation type="submission" date="2016-05" db="EMBL/GenBank/DDBJ databases">
        <title>Niabella ginsenosidivorans BS26 whole genome sequencing.</title>
        <authorList>
            <person name="Im W.T."/>
            <person name="Siddiqi M.Z."/>
        </authorList>
    </citation>
    <scope>NUCLEOTIDE SEQUENCE [LARGE SCALE GENOMIC DNA]</scope>
    <source>
        <strain evidence="2 3">BS26</strain>
    </source>
</reference>
<name>A0A1A9I7G9_9BACT</name>
<sequence>MKKNIALFTGVAAFVALFYGQEVGLNGCLLALLLWIFLLITSEKSGHTPQFRWLSGALLVSVCAFAWYGDFISFAAVFSTLVLLVCKVSTPFLNVLLVPLAAAVNFMSFVFRAPFVGRWLPVNSLFKGHFYKQALYYFLIPGVLAIGFIAVYSASSNLFQSFFHFNWNADFFQVLFLSIAGFFIMFSFLHYWAPEALISYNEKLGDHFSTEMHRMAANEPQLHFYRKSGEISLILLNGIVVFFIITYCVEHFGSEAADNSLSDALHERVYLLIFSIIMAISVIMLFFKGGLNFDTKAGLLKTGAFTWILLNGLLVAIVALKNNQYVAAYGLTFKRVGVYIFLLLCAAGLVLTALKIKKQRTNCFLLNRMVWLVYGTLIIGCAINWSWIVTRYNLSHASALDKNYLYHLPYNKQLLYNARLLPATELNNIKSEHTARPFLSQRLYYRLLNP</sequence>
<feature type="transmembrane region" description="Helical" evidence="1">
    <location>
        <begin position="174"/>
        <end position="193"/>
    </location>
</feature>
<feature type="transmembrane region" description="Helical" evidence="1">
    <location>
        <begin position="91"/>
        <end position="113"/>
    </location>
</feature>
<keyword evidence="1" id="KW-1133">Transmembrane helix</keyword>
<feature type="transmembrane region" description="Helical" evidence="1">
    <location>
        <begin position="336"/>
        <end position="354"/>
    </location>
</feature>
<feature type="transmembrane region" description="Helical" evidence="1">
    <location>
        <begin position="30"/>
        <end position="46"/>
    </location>
</feature>
<keyword evidence="1" id="KW-0472">Membrane</keyword>
<dbReference type="AlphaFoldDB" id="A0A1A9I7G9"/>
<evidence type="ECO:0000313" key="3">
    <source>
        <dbReference type="Proteomes" id="UP000077667"/>
    </source>
</evidence>
<dbReference type="Pfam" id="PF13687">
    <property type="entry name" value="DUF4153"/>
    <property type="match status" value="1"/>
</dbReference>
<evidence type="ECO:0000313" key="2">
    <source>
        <dbReference type="EMBL" id="ANH82602.1"/>
    </source>
</evidence>
<keyword evidence="1" id="KW-0812">Transmembrane</keyword>
<feature type="transmembrane region" description="Helical" evidence="1">
    <location>
        <begin position="231"/>
        <end position="249"/>
    </location>
</feature>
<feature type="transmembrane region" description="Helical" evidence="1">
    <location>
        <begin position="366"/>
        <end position="388"/>
    </location>
</feature>
<dbReference type="STRING" id="1176587.A8C56_17920"/>
<proteinExistence type="predicted"/>